<evidence type="ECO:0000256" key="5">
    <source>
        <dbReference type="SAM" id="SignalP"/>
    </source>
</evidence>
<dbReference type="InterPro" id="IPR039424">
    <property type="entry name" value="SBP_5"/>
</dbReference>
<dbReference type="GO" id="GO:0042597">
    <property type="term" value="C:periplasmic space"/>
    <property type="evidence" value="ECO:0007669"/>
    <property type="project" value="UniProtKB-ARBA"/>
</dbReference>
<dbReference type="SUPFAM" id="SSF53850">
    <property type="entry name" value="Periplasmic binding protein-like II"/>
    <property type="match status" value="1"/>
</dbReference>
<protein>
    <submittedName>
        <fullName evidence="7">Peptide/nickel transport system substrate-binding protein</fullName>
    </submittedName>
</protein>
<feature type="signal peptide" evidence="5">
    <location>
        <begin position="1"/>
        <end position="22"/>
    </location>
</feature>
<dbReference type="EMBL" id="JACHHJ010000004">
    <property type="protein sequence ID" value="MBB6451030.1"/>
    <property type="molecule type" value="Genomic_DNA"/>
</dbReference>
<keyword evidence="2" id="KW-0813">Transport</keyword>
<evidence type="ECO:0000256" key="2">
    <source>
        <dbReference type="ARBA" id="ARBA00022448"/>
    </source>
</evidence>
<feature type="chain" id="PRO_5032908813" evidence="5">
    <location>
        <begin position="23"/>
        <end position="545"/>
    </location>
</feature>
<dbReference type="Pfam" id="PF00496">
    <property type="entry name" value="SBP_bac_5"/>
    <property type="match status" value="1"/>
</dbReference>
<evidence type="ECO:0000256" key="3">
    <source>
        <dbReference type="ARBA" id="ARBA00022729"/>
    </source>
</evidence>
<dbReference type="Gene3D" id="3.40.190.10">
    <property type="entry name" value="Periplasmic binding protein-like II"/>
    <property type="match status" value="1"/>
</dbReference>
<dbReference type="PANTHER" id="PTHR30290:SF9">
    <property type="entry name" value="OLIGOPEPTIDE-BINDING PROTEIN APPA"/>
    <property type="match status" value="1"/>
</dbReference>
<evidence type="ECO:0000256" key="4">
    <source>
        <dbReference type="SAM" id="MobiDB-lite"/>
    </source>
</evidence>
<dbReference type="CDD" id="cd08499">
    <property type="entry name" value="PBP2_Ylib_like"/>
    <property type="match status" value="1"/>
</dbReference>
<evidence type="ECO:0000259" key="6">
    <source>
        <dbReference type="Pfam" id="PF00496"/>
    </source>
</evidence>
<dbReference type="Gene3D" id="3.10.105.10">
    <property type="entry name" value="Dipeptide-binding Protein, Domain 3"/>
    <property type="match status" value="1"/>
</dbReference>
<dbReference type="InterPro" id="IPR030678">
    <property type="entry name" value="Peptide/Ni-bd"/>
</dbReference>
<reference evidence="7 8" key="1">
    <citation type="submission" date="2020-08" db="EMBL/GenBank/DDBJ databases">
        <title>Genomic Encyclopedia of Type Strains, Phase IV (KMG-IV): sequencing the most valuable type-strain genomes for metagenomic binning, comparative biology and taxonomic classification.</title>
        <authorList>
            <person name="Goeker M."/>
        </authorList>
    </citation>
    <scope>NUCLEOTIDE SEQUENCE [LARGE SCALE GENOMIC DNA]</scope>
    <source>
        <strain evidence="7 8">DSM 21769</strain>
    </source>
</reference>
<comment type="caution">
    <text evidence="7">The sequence shown here is derived from an EMBL/GenBank/DDBJ whole genome shotgun (WGS) entry which is preliminary data.</text>
</comment>
<dbReference type="Gene3D" id="3.90.76.10">
    <property type="entry name" value="Dipeptide-binding Protein, Domain 1"/>
    <property type="match status" value="1"/>
</dbReference>
<keyword evidence="3 5" id="KW-0732">Signal</keyword>
<gene>
    <name evidence="7" type="ORF">HNR44_003020</name>
</gene>
<name>A0A841PQH3_9BACL</name>
<comment type="similarity">
    <text evidence="1">Belongs to the bacterial solute-binding protein 5 family.</text>
</comment>
<dbReference type="PIRSF" id="PIRSF002741">
    <property type="entry name" value="MppA"/>
    <property type="match status" value="1"/>
</dbReference>
<dbReference type="RefSeq" id="WP_184405070.1">
    <property type="nucleotide sequence ID" value="NZ_JACHHJ010000004.1"/>
</dbReference>
<dbReference type="GO" id="GO:1904680">
    <property type="term" value="F:peptide transmembrane transporter activity"/>
    <property type="evidence" value="ECO:0007669"/>
    <property type="project" value="TreeGrafter"/>
</dbReference>
<dbReference type="InterPro" id="IPR000914">
    <property type="entry name" value="SBP_5_dom"/>
</dbReference>
<evidence type="ECO:0000313" key="7">
    <source>
        <dbReference type="EMBL" id="MBB6451030.1"/>
    </source>
</evidence>
<evidence type="ECO:0000313" key="8">
    <source>
        <dbReference type="Proteomes" id="UP000568839"/>
    </source>
</evidence>
<dbReference type="AlphaFoldDB" id="A0A841PQH3"/>
<feature type="compositionally biased region" description="Acidic residues" evidence="4">
    <location>
        <begin position="26"/>
        <end position="55"/>
    </location>
</feature>
<keyword evidence="8" id="KW-1185">Reference proteome</keyword>
<dbReference type="GO" id="GO:0015833">
    <property type="term" value="P:peptide transport"/>
    <property type="evidence" value="ECO:0007669"/>
    <property type="project" value="TreeGrafter"/>
</dbReference>
<dbReference type="Proteomes" id="UP000568839">
    <property type="component" value="Unassembled WGS sequence"/>
</dbReference>
<accession>A0A841PQH3</accession>
<dbReference type="PROSITE" id="PS51257">
    <property type="entry name" value="PROKAR_LIPOPROTEIN"/>
    <property type="match status" value="1"/>
</dbReference>
<evidence type="ECO:0000256" key="1">
    <source>
        <dbReference type="ARBA" id="ARBA00005695"/>
    </source>
</evidence>
<feature type="region of interest" description="Disordered" evidence="4">
    <location>
        <begin position="26"/>
        <end position="62"/>
    </location>
</feature>
<feature type="domain" description="Solute-binding protein family 5" evidence="6">
    <location>
        <begin position="99"/>
        <end position="455"/>
    </location>
</feature>
<organism evidence="7 8">
    <name type="scientific">Geomicrobium halophilum</name>
    <dbReference type="NCBI Taxonomy" id="549000"/>
    <lineage>
        <taxon>Bacteria</taxon>
        <taxon>Bacillati</taxon>
        <taxon>Bacillota</taxon>
        <taxon>Bacilli</taxon>
        <taxon>Bacillales</taxon>
        <taxon>Geomicrobium</taxon>
    </lineage>
</organism>
<sequence>MKNKYFLFLFLASMMALLVACADDSSEDAEGDGEESVETDADIEADDELDEEPQEGGDFRLARGEDATSLDPHLYTDIASMSVAFNLYETLVERDENMELQPLLAEDYEQIDELTWEFSLREDVEFHDGEPFNAEAVEVNLERLFDPDIAAPRANYLEAISEVEAIDEYTVQIRTEDPFAPLLGHLAHNVGSMISPAAIEADANDEINLEVEPVGTGPFEFEEWDQGNEIVLARNDNYWGDHAYLDRVTFHVVPEIATRLAMLETGETDAVETVEPANTPRVEEMDNAELYTTESFLTMYIGFQTENEPLDDPDVRRAISLAIDNDMIIDGVYEGYGEPANGPINDLVFGHHPDAEPVPYDPEEAEQLLAEAGYEDGVTIEMFTSDTNEVSIQISEVVQDMLGEVGVNVELQQMEWGAYIDTLNEGSQDMYILSWSAITADADATLMSLFHSDSQGEAGNRMFYENEDLDQLLEEAREETDEDAREQLYHEAYEILEEDTPMTYLAFQETIEAVGTHVEGFDRWANSRYILEDVYLTEETEGDGY</sequence>
<dbReference type="PANTHER" id="PTHR30290">
    <property type="entry name" value="PERIPLASMIC BINDING COMPONENT OF ABC TRANSPORTER"/>
    <property type="match status" value="1"/>
</dbReference>
<dbReference type="GO" id="GO:0043190">
    <property type="term" value="C:ATP-binding cassette (ABC) transporter complex"/>
    <property type="evidence" value="ECO:0007669"/>
    <property type="project" value="InterPro"/>
</dbReference>
<proteinExistence type="inferred from homology"/>